<evidence type="ECO:0000256" key="4">
    <source>
        <dbReference type="ARBA" id="ARBA00022485"/>
    </source>
</evidence>
<keyword evidence="7" id="KW-0479">Metal-binding</keyword>
<dbReference type="PROSITE" id="PS51918">
    <property type="entry name" value="RADICAL_SAM"/>
    <property type="match status" value="1"/>
</dbReference>
<keyword evidence="10" id="KW-0012">Acyltransferase</keyword>
<gene>
    <name evidence="15" type="ORF">UFOPK1358_00915</name>
</gene>
<dbReference type="SUPFAM" id="SSF55681">
    <property type="entry name" value="Class II aaRS and biotin synthetases"/>
    <property type="match status" value="1"/>
</dbReference>
<dbReference type="SUPFAM" id="SSF102114">
    <property type="entry name" value="Radical SAM enzymes"/>
    <property type="match status" value="1"/>
</dbReference>
<evidence type="ECO:0000256" key="9">
    <source>
        <dbReference type="ARBA" id="ARBA00023014"/>
    </source>
</evidence>
<evidence type="ECO:0000256" key="3">
    <source>
        <dbReference type="ARBA" id="ARBA00004821"/>
    </source>
</evidence>
<evidence type="ECO:0000256" key="8">
    <source>
        <dbReference type="ARBA" id="ARBA00023004"/>
    </source>
</evidence>
<evidence type="ECO:0000313" key="15">
    <source>
        <dbReference type="EMBL" id="CAB4539034.1"/>
    </source>
</evidence>
<evidence type="ECO:0000259" key="13">
    <source>
        <dbReference type="PROSITE" id="PS51733"/>
    </source>
</evidence>
<evidence type="ECO:0000256" key="6">
    <source>
        <dbReference type="ARBA" id="ARBA00022691"/>
    </source>
</evidence>
<dbReference type="NCBIfam" id="NF004019">
    <property type="entry name" value="PRK05481.1"/>
    <property type="match status" value="1"/>
</dbReference>
<evidence type="ECO:0000256" key="12">
    <source>
        <dbReference type="SAM" id="MobiDB-lite"/>
    </source>
</evidence>
<protein>
    <submittedName>
        <fullName evidence="15">Unannotated protein</fullName>
    </submittedName>
</protein>
<dbReference type="InterPro" id="IPR003698">
    <property type="entry name" value="Lipoyl_synth"/>
</dbReference>
<dbReference type="GO" id="GO:0046872">
    <property type="term" value="F:metal ion binding"/>
    <property type="evidence" value="ECO:0007669"/>
    <property type="project" value="UniProtKB-KW"/>
</dbReference>
<keyword evidence="5" id="KW-0808">Transferase</keyword>
<organism evidence="15">
    <name type="scientific">freshwater metagenome</name>
    <dbReference type="NCBI Taxonomy" id="449393"/>
    <lineage>
        <taxon>unclassified sequences</taxon>
        <taxon>metagenomes</taxon>
        <taxon>ecological metagenomes</taxon>
    </lineage>
</organism>
<evidence type="ECO:0000259" key="14">
    <source>
        <dbReference type="PROSITE" id="PS51918"/>
    </source>
</evidence>
<dbReference type="PANTHER" id="PTHR10949">
    <property type="entry name" value="LIPOYL SYNTHASE"/>
    <property type="match status" value="1"/>
</dbReference>
<dbReference type="Gene3D" id="3.20.20.70">
    <property type="entry name" value="Aldolase class I"/>
    <property type="match status" value="1"/>
</dbReference>
<dbReference type="PROSITE" id="PS01313">
    <property type="entry name" value="LIPB"/>
    <property type="match status" value="1"/>
</dbReference>
<dbReference type="CDD" id="cd16444">
    <property type="entry name" value="LipB"/>
    <property type="match status" value="1"/>
</dbReference>
<dbReference type="GO" id="GO:0016992">
    <property type="term" value="F:lipoate synthase activity"/>
    <property type="evidence" value="ECO:0007669"/>
    <property type="project" value="UniProtKB-EC"/>
</dbReference>
<proteinExistence type="inferred from homology"/>
<dbReference type="InterPro" id="IPR004143">
    <property type="entry name" value="BPL_LPL_catalytic"/>
</dbReference>
<name>A0A6J6BJZ0_9ZZZZ</name>
<keyword evidence="9" id="KW-0411">Iron-sulfur</keyword>
<dbReference type="NCBIfam" id="NF009544">
    <property type="entry name" value="PRK12928.1"/>
    <property type="match status" value="1"/>
</dbReference>
<sequence>MLPSSAALEDLHGLRGLGGGLRTRWLGTVPYRDAWALQKGVHAELPATGVDRLFLLEHPHTFTLGRNANPAHVLVDPLAVGAELITSDRGGDVTYHGPGQLVAYPVLQLPPKGWKPGQAKDELLGTLPDTQAYISFLEQVLIATMTDLGLAGAGRHDGFPGVWIEPNTNRARKIAAIGVRIERGRSLHGVALNVAPDLDYFSHIVPCGIADYGVTSLANEGSAVTMQEAVDAFVAQFEQNWCPEWNERSDVVWRHTDTDLSAFSRGAGPGELTDGSNTLRPSAQAPSPNGTSVRLRGRLLEAGVAEGIAIGDRKPEWMRAKVKLGGDVLKIKQTIRDLDLVTVCEEAGCPNLSECWADGTATFMVCGERCTRACGFCLVDTSHPEPLDADEPARVAEAVDRMGLEFAVITMVARDDLADGGAEHVAATIRAIRQARPGTQIEALISDCKGEPNSLQLIFDAAPNVLNHNIETVARLQRAARPSASYARSLAVLSRSVAAGLQTKSGLVLGMGEQADEVSATLADLAAVGVSIVTIGQYLRPTSNHLPVARWWTPEEFDEFKVIGEGFGIAHVESSPFTRSSYHAKSSAQAAEQLLTTEGT</sequence>
<dbReference type="GO" id="GO:0033819">
    <property type="term" value="F:lipoyl(octanoyl) transferase activity"/>
    <property type="evidence" value="ECO:0007669"/>
    <property type="project" value="InterPro"/>
</dbReference>
<dbReference type="InterPro" id="IPR006638">
    <property type="entry name" value="Elp3/MiaA/NifB-like_rSAM"/>
</dbReference>
<keyword evidence="8" id="KW-0408">Iron</keyword>
<dbReference type="SFLD" id="SFLDF00271">
    <property type="entry name" value="lipoyl_synthase"/>
    <property type="match status" value="1"/>
</dbReference>
<comment type="pathway">
    <text evidence="3">Protein modification; protein lipoylation via endogenous pathway; protein N(6)-(lipoyl)lysine from octanoyl-[acyl-carrier-protein]: step 1/2.</text>
</comment>
<keyword evidence="4" id="KW-0004">4Fe-4S</keyword>
<dbReference type="UniPathway" id="UPA00538">
    <property type="reaction ID" value="UER00592"/>
</dbReference>
<dbReference type="NCBIfam" id="NF010925">
    <property type="entry name" value="PRK14345.1"/>
    <property type="match status" value="1"/>
</dbReference>
<dbReference type="InterPro" id="IPR007197">
    <property type="entry name" value="rSAM"/>
</dbReference>
<dbReference type="HAMAP" id="MF_00206">
    <property type="entry name" value="Lipoyl_synth"/>
    <property type="match status" value="1"/>
</dbReference>
<dbReference type="GO" id="GO:0051539">
    <property type="term" value="F:4 iron, 4 sulfur cluster binding"/>
    <property type="evidence" value="ECO:0007669"/>
    <property type="project" value="UniProtKB-KW"/>
</dbReference>
<comment type="cofactor">
    <cofactor evidence="1">
        <name>[4Fe-4S] cluster</name>
        <dbReference type="ChEBI" id="CHEBI:49883"/>
    </cofactor>
</comment>
<feature type="domain" description="Radical SAM core" evidence="14">
    <location>
        <begin position="356"/>
        <end position="570"/>
    </location>
</feature>
<dbReference type="Pfam" id="PF21948">
    <property type="entry name" value="LplA-B_cat"/>
    <property type="match status" value="1"/>
</dbReference>
<evidence type="ECO:0000256" key="2">
    <source>
        <dbReference type="ARBA" id="ARBA00004173"/>
    </source>
</evidence>
<dbReference type="GO" id="GO:0009249">
    <property type="term" value="P:protein lipoylation"/>
    <property type="evidence" value="ECO:0007669"/>
    <property type="project" value="InterPro"/>
</dbReference>
<evidence type="ECO:0000256" key="1">
    <source>
        <dbReference type="ARBA" id="ARBA00001966"/>
    </source>
</evidence>
<dbReference type="PROSITE" id="PS51733">
    <property type="entry name" value="BPL_LPL_CATALYTIC"/>
    <property type="match status" value="1"/>
</dbReference>
<dbReference type="SFLD" id="SFLDS00029">
    <property type="entry name" value="Radical_SAM"/>
    <property type="match status" value="1"/>
</dbReference>
<dbReference type="InterPro" id="IPR058240">
    <property type="entry name" value="rSAM_sf"/>
</dbReference>
<dbReference type="InterPro" id="IPR000544">
    <property type="entry name" value="Octanoyltransferase"/>
</dbReference>
<comment type="subcellular location">
    <subcellularLocation>
        <location evidence="2">Mitochondrion</location>
    </subcellularLocation>
</comment>
<dbReference type="EMBL" id="CAEZSF010000076">
    <property type="protein sequence ID" value="CAB4539034.1"/>
    <property type="molecule type" value="Genomic_DNA"/>
</dbReference>
<feature type="compositionally biased region" description="Polar residues" evidence="12">
    <location>
        <begin position="274"/>
        <end position="291"/>
    </location>
</feature>
<dbReference type="InterPro" id="IPR020605">
    <property type="entry name" value="Octanoyltransferase_CS"/>
</dbReference>
<dbReference type="Pfam" id="PF16881">
    <property type="entry name" value="LIAS_N"/>
    <property type="match status" value="1"/>
</dbReference>
<dbReference type="PANTHER" id="PTHR10949:SF0">
    <property type="entry name" value="LIPOYL SYNTHASE, MITOCHONDRIAL"/>
    <property type="match status" value="1"/>
</dbReference>
<dbReference type="NCBIfam" id="TIGR00214">
    <property type="entry name" value="lipB"/>
    <property type="match status" value="1"/>
</dbReference>
<dbReference type="SMART" id="SM00729">
    <property type="entry name" value="Elp3"/>
    <property type="match status" value="1"/>
</dbReference>
<reference evidence="15" key="1">
    <citation type="submission" date="2020-05" db="EMBL/GenBank/DDBJ databases">
        <authorList>
            <person name="Chiriac C."/>
            <person name="Salcher M."/>
            <person name="Ghai R."/>
            <person name="Kavagutti S V."/>
        </authorList>
    </citation>
    <scope>NUCLEOTIDE SEQUENCE</scope>
</reference>
<evidence type="ECO:0000256" key="5">
    <source>
        <dbReference type="ARBA" id="ARBA00022679"/>
    </source>
</evidence>
<evidence type="ECO:0000256" key="11">
    <source>
        <dbReference type="ARBA" id="ARBA00047326"/>
    </source>
</evidence>
<dbReference type="NCBIfam" id="TIGR00510">
    <property type="entry name" value="lipA"/>
    <property type="match status" value="1"/>
</dbReference>
<dbReference type="InterPro" id="IPR013785">
    <property type="entry name" value="Aldolase_TIM"/>
</dbReference>
<feature type="region of interest" description="Disordered" evidence="12">
    <location>
        <begin position="262"/>
        <end position="291"/>
    </location>
</feature>
<dbReference type="Gene3D" id="3.30.930.10">
    <property type="entry name" value="Bira Bifunctional Protein, Domain 2"/>
    <property type="match status" value="1"/>
</dbReference>
<dbReference type="SFLD" id="SFLDG01058">
    <property type="entry name" value="lipoyl_synthase_like"/>
    <property type="match status" value="1"/>
</dbReference>
<dbReference type="CDD" id="cd01335">
    <property type="entry name" value="Radical_SAM"/>
    <property type="match status" value="1"/>
</dbReference>
<evidence type="ECO:0000256" key="10">
    <source>
        <dbReference type="ARBA" id="ARBA00023315"/>
    </source>
</evidence>
<evidence type="ECO:0000256" key="7">
    <source>
        <dbReference type="ARBA" id="ARBA00022723"/>
    </source>
</evidence>
<dbReference type="AlphaFoldDB" id="A0A6J6BJZ0"/>
<dbReference type="HAMAP" id="MF_00013">
    <property type="entry name" value="LipB"/>
    <property type="match status" value="1"/>
</dbReference>
<keyword evidence="6" id="KW-0949">S-adenosyl-L-methionine</keyword>
<accession>A0A6J6BJZ0</accession>
<dbReference type="InterPro" id="IPR031691">
    <property type="entry name" value="LIAS_N"/>
</dbReference>
<dbReference type="GO" id="GO:0005739">
    <property type="term" value="C:mitochondrion"/>
    <property type="evidence" value="ECO:0007669"/>
    <property type="project" value="UniProtKB-SubCell"/>
</dbReference>
<feature type="domain" description="BPL/LPL catalytic" evidence="13">
    <location>
        <begin position="47"/>
        <end position="245"/>
    </location>
</feature>
<dbReference type="Pfam" id="PF04055">
    <property type="entry name" value="Radical_SAM"/>
    <property type="match status" value="1"/>
</dbReference>
<comment type="catalytic activity">
    <reaction evidence="11">
        <text>[[Fe-S] cluster scaffold protein carrying a second [4Fe-4S](2+) cluster] + N(6)-octanoyl-L-lysyl-[protein] + 2 oxidized [2Fe-2S]-[ferredoxin] + 2 S-adenosyl-L-methionine + 4 H(+) = [[Fe-S] cluster scaffold protein] + N(6)-[(R)-dihydrolipoyl]-L-lysyl-[protein] + 4 Fe(3+) + 2 hydrogen sulfide + 2 5'-deoxyadenosine + 2 L-methionine + 2 reduced [2Fe-2S]-[ferredoxin]</text>
        <dbReference type="Rhea" id="RHEA:16585"/>
        <dbReference type="Rhea" id="RHEA-COMP:9928"/>
        <dbReference type="Rhea" id="RHEA-COMP:10000"/>
        <dbReference type="Rhea" id="RHEA-COMP:10001"/>
        <dbReference type="Rhea" id="RHEA-COMP:10475"/>
        <dbReference type="Rhea" id="RHEA-COMP:14568"/>
        <dbReference type="Rhea" id="RHEA-COMP:14569"/>
        <dbReference type="ChEBI" id="CHEBI:15378"/>
        <dbReference type="ChEBI" id="CHEBI:17319"/>
        <dbReference type="ChEBI" id="CHEBI:29034"/>
        <dbReference type="ChEBI" id="CHEBI:29919"/>
        <dbReference type="ChEBI" id="CHEBI:33722"/>
        <dbReference type="ChEBI" id="CHEBI:33737"/>
        <dbReference type="ChEBI" id="CHEBI:33738"/>
        <dbReference type="ChEBI" id="CHEBI:57844"/>
        <dbReference type="ChEBI" id="CHEBI:59789"/>
        <dbReference type="ChEBI" id="CHEBI:78809"/>
        <dbReference type="ChEBI" id="CHEBI:83100"/>
        <dbReference type="EC" id="2.8.1.8"/>
    </reaction>
</comment>
<dbReference type="InterPro" id="IPR045864">
    <property type="entry name" value="aa-tRNA-synth_II/BPL/LPL"/>
</dbReference>